<comment type="caution">
    <text evidence="2">The sequence shown here is derived from an EMBL/GenBank/DDBJ whole genome shotgun (WGS) entry which is preliminary data.</text>
</comment>
<feature type="region of interest" description="Disordered" evidence="1">
    <location>
        <begin position="1"/>
        <end position="80"/>
    </location>
</feature>
<reference evidence="2 3" key="1">
    <citation type="journal article" date="2012" name="Genome Biol.">
        <title>Genome and low-iron response of an oceanic diatom adapted to chronic iron limitation.</title>
        <authorList>
            <person name="Lommer M."/>
            <person name="Specht M."/>
            <person name="Roy A.S."/>
            <person name="Kraemer L."/>
            <person name="Andreson R."/>
            <person name="Gutowska M.A."/>
            <person name="Wolf J."/>
            <person name="Bergner S.V."/>
            <person name="Schilhabel M.B."/>
            <person name="Klostermeier U.C."/>
            <person name="Beiko R.G."/>
            <person name="Rosenstiel P."/>
            <person name="Hippler M."/>
            <person name="Laroche J."/>
        </authorList>
    </citation>
    <scope>NUCLEOTIDE SEQUENCE [LARGE SCALE GENOMIC DNA]</scope>
    <source>
        <strain evidence="2 3">CCMP1005</strain>
    </source>
</reference>
<feature type="compositionally biased region" description="Basic and acidic residues" evidence="1">
    <location>
        <begin position="40"/>
        <end position="53"/>
    </location>
</feature>
<gene>
    <name evidence="2" type="ORF">THAOC_26502</name>
</gene>
<keyword evidence="3" id="KW-1185">Reference proteome</keyword>
<sequence length="168" mass="18343">ATDEPPWAPWAHHARARQEDPEPSASSASPMPPTPPTIHFHGDGDIERPDFQRKATAGLSPCGPGWPPRAARTSPGGSGGGTSWCLFPSCTLATCLLCRGLSEVNHETPGRCKASKKAKVRRVSVKTKATVDRRRSEDPCHDYDERVASVFSKDFGRHRATWLFRGTN</sequence>
<dbReference type="AlphaFoldDB" id="K0RJR9"/>
<evidence type="ECO:0000313" key="3">
    <source>
        <dbReference type="Proteomes" id="UP000266841"/>
    </source>
</evidence>
<organism evidence="2 3">
    <name type="scientific">Thalassiosira oceanica</name>
    <name type="common">Marine diatom</name>
    <dbReference type="NCBI Taxonomy" id="159749"/>
    <lineage>
        <taxon>Eukaryota</taxon>
        <taxon>Sar</taxon>
        <taxon>Stramenopiles</taxon>
        <taxon>Ochrophyta</taxon>
        <taxon>Bacillariophyta</taxon>
        <taxon>Coscinodiscophyceae</taxon>
        <taxon>Thalassiosirophycidae</taxon>
        <taxon>Thalassiosirales</taxon>
        <taxon>Thalassiosiraceae</taxon>
        <taxon>Thalassiosira</taxon>
    </lineage>
</organism>
<protein>
    <submittedName>
        <fullName evidence="2">Uncharacterized protein</fullName>
    </submittedName>
</protein>
<name>K0RJR9_THAOC</name>
<dbReference type="Proteomes" id="UP000266841">
    <property type="component" value="Unassembled WGS sequence"/>
</dbReference>
<evidence type="ECO:0000313" key="2">
    <source>
        <dbReference type="EMBL" id="EJK53958.1"/>
    </source>
</evidence>
<proteinExistence type="predicted"/>
<dbReference type="EMBL" id="AGNL01036647">
    <property type="protein sequence ID" value="EJK53958.1"/>
    <property type="molecule type" value="Genomic_DNA"/>
</dbReference>
<feature type="non-terminal residue" evidence="2">
    <location>
        <position position="1"/>
    </location>
</feature>
<evidence type="ECO:0000256" key="1">
    <source>
        <dbReference type="SAM" id="MobiDB-lite"/>
    </source>
</evidence>
<accession>K0RJR9</accession>